<evidence type="ECO:0000313" key="1">
    <source>
        <dbReference type="EMBL" id="RAJ80016.1"/>
    </source>
</evidence>
<proteinExistence type="predicted"/>
<comment type="caution">
    <text evidence="1">The sequence shown here is derived from an EMBL/GenBank/DDBJ whole genome shotgun (WGS) entry which is preliminary data.</text>
</comment>
<reference evidence="1 2" key="1">
    <citation type="submission" date="2018-06" db="EMBL/GenBank/DDBJ databases">
        <title>Genomic Encyclopedia of Archaeal and Bacterial Type Strains, Phase II (KMG-II): from individual species to whole genera.</title>
        <authorList>
            <person name="Goeker M."/>
        </authorList>
    </citation>
    <scope>NUCLEOTIDE SEQUENCE [LARGE SCALE GENOMIC DNA]</scope>
    <source>
        <strain evidence="1 2">DSM 29821</strain>
    </source>
</reference>
<organism evidence="1 2">
    <name type="scientific">Chitinophaga dinghuensis</name>
    <dbReference type="NCBI Taxonomy" id="1539050"/>
    <lineage>
        <taxon>Bacteria</taxon>
        <taxon>Pseudomonadati</taxon>
        <taxon>Bacteroidota</taxon>
        <taxon>Chitinophagia</taxon>
        <taxon>Chitinophagales</taxon>
        <taxon>Chitinophagaceae</taxon>
        <taxon>Chitinophaga</taxon>
    </lineage>
</organism>
<dbReference type="AlphaFoldDB" id="A0A327VYK7"/>
<dbReference type="EMBL" id="QLMA01000005">
    <property type="protein sequence ID" value="RAJ80016.1"/>
    <property type="molecule type" value="Genomic_DNA"/>
</dbReference>
<evidence type="ECO:0000313" key="2">
    <source>
        <dbReference type="Proteomes" id="UP000249819"/>
    </source>
</evidence>
<dbReference type="RefSeq" id="WP_111593045.1">
    <property type="nucleotide sequence ID" value="NZ_QLMA01000005.1"/>
</dbReference>
<gene>
    <name evidence="1" type="ORF">CLV59_105123</name>
</gene>
<sequence length="68" mass="7887">MKNFLSKLPFSWKQDKISIMVLCSFLGLLIISNVYGYRICNCTSTEKWEPGKARGARSHSGVHYFYHK</sequence>
<name>A0A327VYK7_9BACT</name>
<dbReference type="OrthoDB" id="677125at2"/>
<accession>A0A327VYK7</accession>
<keyword evidence="2" id="KW-1185">Reference proteome</keyword>
<protein>
    <submittedName>
        <fullName evidence="1">Uncharacterized protein</fullName>
    </submittedName>
</protein>
<dbReference type="Proteomes" id="UP000249819">
    <property type="component" value="Unassembled WGS sequence"/>
</dbReference>